<dbReference type="Pfam" id="PF20243">
    <property type="entry name" value="MbnP"/>
    <property type="match status" value="1"/>
</dbReference>
<sequence>MYRGLLWLCFLPSLLFGQRTDSLRIDFRPLLNGVALELEEEGGASAGAREVEVLRFYLSELQLLEGEEVVFAEEDHHHLIDAAQVASLQLPLTLPPGLRYDGLRFTLGVDSLTAASGVFGGDLDPTNGMYWTWRSGYINFKLEGTSPDCPARKQRFQFHVGGFQAPFNSERRVTLAIKPARSISIIIDLDSFFAATDLSQQYQVMSPGELSMKVADRLTRMFRVE</sequence>
<dbReference type="InterPro" id="IPR046863">
    <property type="entry name" value="MbnP-like_dom"/>
</dbReference>
<proteinExistence type="predicted"/>
<evidence type="ECO:0000313" key="3">
    <source>
        <dbReference type="Proteomes" id="UP000199021"/>
    </source>
</evidence>
<protein>
    <recommendedName>
        <fullName evidence="1">Copper-binding protein MbnP-like domain-containing protein</fullName>
    </recommendedName>
</protein>
<feature type="domain" description="Copper-binding protein MbnP-like" evidence="1">
    <location>
        <begin position="21"/>
        <end position="206"/>
    </location>
</feature>
<dbReference type="RefSeq" id="WP_090166662.1">
    <property type="nucleotide sequence ID" value="NZ_FOFB01000006.1"/>
</dbReference>
<evidence type="ECO:0000259" key="1">
    <source>
        <dbReference type="Pfam" id="PF20243"/>
    </source>
</evidence>
<dbReference type="Proteomes" id="UP000199021">
    <property type="component" value="Unassembled WGS sequence"/>
</dbReference>
<organism evidence="2 3">
    <name type="scientific">Neolewinella agarilytica</name>
    <dbReference type="NCBI Taxonomy" id="478744"/>
    <lineage>
        <taxon>Bacteria</taxon>
        <taxon>Pseudomonadati</taxon>
        <taxon>Bacteroidota</taxon>
        <taxon>Saprospiria</taxon>
        <taxon>Saprospirales</taxon>
        <taxon>Lewinellaceae</taxon>
        <taxon>Neolewinella</taxon>
    </lineage>
</organism>
<keyword evidence="3" id="KW-1185">Reference proteome</keyword>
<dbReference type="InParanoid" id="A0A1H9DM43"/>
<dbReference type="AlphaFoldDB" id="A0A1H9DM43"/>
<dbReference type="EMBL" id="FOFB01000006">
    <property type="protein sequence ID" value="SEQ14544.1"/>
    <property type="molecule type" value="Genomic_DNA"/>
</dbReference>
<dbReference type="OrthoDB" id="1422031at2"/>
<gene>
    <name evidence="2" type="ORF">SAMN05444359_10657</name>
</gene>
<accession>A0A1H9DM43</accession>
<reference evidence="3" key="1">
    <citation type="submission" date="2016-10" db="EMBL/GenBank/DDBJ databases">
        <authorList>
            <person name="Varghese N."/>
            <person name="Submissions S."/>
        </authorList>
    </citation>
    <scope>NUCLEOTIDE SEQUENCE [LARGE SCALE GENOMIC DNA]</scope>
    <source>
        <strain evidence="3">DSM 24740</strain>
    </source>
</reference>
<evidence type="ECO:0000313" key="2">
    <source>
        <dbReference type="EMBL" id="SEQ14544.1"/>
    </source>
</evidence>
<dbReference type="STRING" id="478744.SAMN05444359_10657"/>
<name>A0A1H9DM43_9BACT</name>